<protein>
    <submittedName>
        <fullName evidence="2">Surface lipoprotein</fullName>
    </submittedName>
</protein>
<dbReference type="Pfam" id="PF04333">
    <property type="entry name" value="MlaA"/>
    <property type="match status" value="1"/>
</dbReference>
<name>A0A1W1DY87_9ZZZZ</name>
<accession>A0A1W1DY87</accession>
<dbReference type="PRINTS" id="PR01805">
    <property type="entry name" value="VACJLIPOPROT"/>
</dbReference>
<dbReference type="GO" id="GO:0016020">
    <property type="term" value="C:membrane"/>
    <property type="evidence" value="ECO:0007669"/>
    <property type="project" value="InterPro"/>
</dbReference>
<organism evidence="2">
    <name type="scientific">hydrothermal vent metagenome</name>
    <dbReference type="NCBI Taxonomy" id="652676"/>
    <lineage>
        <taxon>unclassified sequences</taxon>
        <taxon>metagenomes</taxon>
        <taxon>ecological metagenomes</taxon>
    </lineage>
</organism>
<dbReference type="PANTHER" id="PTHR30035:SF3">
    <property type="entry name" value="INTERMEMBRANE PHOSPHOLIPID TRANSPORT SYSTEM LIPOPROTEIN MLAA"/>
    <property type="match status" value="1"/>
</dbReference>
<dbReference type="PANTHER" id="PTHR30035">
    <property type="entry name" value="LIPOPROTEIN VACJ-RELATED"/>
    <property type="match status" value="1"/>
</dbReference>
<evidence type="ECO:0000313" key="2">
    <source>
        <dbReference type="EMBL" id="SFV86675.1"/>
    </source>
</evidence>
<proteinExistence type="predicted"/>
<reference evidence="2" key="1">
    <citation type="submission" date="2016-10" db="EMBL/GenBank/DDBJ databases">
        <authorList>
            <person name="de Groot N.N."/>
        </authorList>
    </citation>
    <scope>NUCLEOTIDE SEQUENCE</scope>
</reference>
<dbReference type="InterPro" id="IPR007428">
    <property type="entry name" value="MlaA"/>
</dbReference>
<keyword evidence="2" id="KW-0449">Lipoprotein</keyword>
<gene>
    <name evidence="2" type="ORF">MNB_SUP05-SYMBIONT-4-302</name>
</gene>
<keyword evidence="1" id="KW-0732">Signal</keyword>
<evidence type="ECO:0000256" key="1">
    <source>
        <dbReference type="ARBA" id="ARBA00022729"/>
    </source>
</evidence>
<sequence length="210" mass="23152">MADDVDPWEETNRSVFEFNQGLDEAVFEPVARAYKENTPEPVQNRVSDFSSNIGDVGTLGNEIAQFEVINSANTLSRVLINSTIGLFGMFDVASEIGLTKTKEDFGQTLAVWGAPEGNYVVLPVLGPSTVRGAAGTMVDGVQRTQQTKNIKTAQKNGLTVVEAVNVRVELLPITDLLKKAYDPYTLTRSAYLQKKKYDVYNGDLLDYDEF</sequence>
<dbReference type="AlphaFoldDB" id="A0A1W1DY87"/>
<dbReference type="EMBL" id="FPHY01000097">
    <property type="protein sequence ID" value="SFV86675.1"/>
    <property type="molecule type" value="Genomic_DNA"/>
</dbReference>
<dbReference type="GO" id="GO:0120010">
    <property type="term" value="P:intermembrane phospholipid transfer"/>
    <property type="evidence" value="ECO:0007669"/>
    <property type="project" value="TreeGrafter"/>
</dbReference>